<keyword evidence="1" id="KW-0472">Membrane</keyword>
<reference evidence="2 3" key="1">
    <citation type="submission" date="2016-09" db="EMBL/GenBank/DDBJ databases">
        <title>Genomic analysis reveals versatility of anaerobic energy metabolism of Geosporobacter ferrireducens IRF9 of phylum Firmicutes.</title>
        <authorList>
            <person name="Kim S.-J."/>
        </authorList>
    </citation>
    <scope>NUCLEOTIDE SEQUENCE [LARGE SCALE GENOMIC DNA]</scope>
    <source>
        <strain evidence="2 3">IRF9</strain>
    </source>
</reference>
<accession>A0A1D8GKS6</accession>
<evidence type="ECO:0000313" key="2">
    <source>
        <dbReference type="EMBL" id="AOT71517.1"/>
    </source>
</evidence>
<protein>
    <submittedName>
        <fullName evidence="2">Uncharacterized protein</fullName>
    </submittedName>
</protein>
<proteinExistence type="predicted"/>
<dbReference type="KEGG" id="gfe:Gferi_19465"/>
<evidence type="ECO:0000256" key="1">
    <source>
        <dbReference type="SAM" id="Phobius"/>
    </source>
</evidence>
<feature type="transmembrane region" description="Helical" evidence="1">
    <location>
        <begin position="88"/>
        <end position="112"/>
    </location>
</feature>
<dbReference type="EMBL" id="CP017269">
    <property type="protein sequence ID" value="AOT71517.1"/>
    <property type="molecule type" value="Genomic_DNA"/>
</dbReference>
<feature type="transmembrane region" description="Helical" evidence="1">
    <location>
        <begin position="44"/>
        <end position="67"/>
    </location>
</feature>
<dbReference type="Proteomes" id="UP000095743">
    <property type="component" value="Chromosome"/>
</dbReference>
<gene>
    <name evidence="2" type="ORF">Gferi_19465</name>
</gene>
<dbReference type="AlphaFoldDB" id="A0A1D8GKS6"/>
<keyword evidence="1" id="KW-1133">Transmembrane helix</keyword>
<name>A0A1D8GKS6_9FIRM</name>
<keyword evidence="3" id="KW-1185">Reference proteome</keyword>
<evidence type="ECO:0000313" key="3">
    <source>
        <dbReference type="Proteomes" id="UP000095743"/>
    </source>
</evidence>
<organism evidence="2 3">
    <name type="scientific">Geosporobacter ferrireducens</name>
    <dbReference type="NCBI Taxonomy" id="1424294"/>
    <lineage>
        <taxon>Bacteria</taxon>
        <taxon>Bacillati</taxon>
        <taxon>Bacillota</taxon>
        <taxon>Clostridia</taxon>
        <taxon>Peptostreptococcales</taxon>
        <taxon>Thermotaleaceae</taxon>
        <taxon>Geosporobacter</taxon>
    </lineage>
</organism>
<keyword evidence="1" id="KW-0812">Transmembrane</keyword>
<sequence>MRMDIAAIRLSLLMLPGIIGLKVYKKLVGRYPHREWEELTEILIFSVFSYSFLNLIISSLGSYVPFVKTRESYDFNNLLNEIFTKNELNFNLVIVIYASGISAILAYIFAFISQKNIINLIGQKLKVTRRDGDIDLWDKFHNTYNEWVYIRDHKLNLTYFGHIDRFSDLGSKKQLILTQVSVYNIDSEYLYDADVVYLCRDDDDLSIEINAYERESILGSNCEEVENNGQNQWEDR</sequence>